<gene>
    <name evidence="2" type="primary">P</name>
</gene>
<evidence type="ECO:0000313" key="2">
    <source>
        <dbReference type="EMBL" id="DAC81994.1"/>
    </source>
</evidence>
<dbReference type="RefSeq" id="YP_010796972.1">
    <property type="nucleotide sequence ID" value="NC_076113.1"/>
</dbReference>
<organism evidence="2 3">
    <name type="scientific">Trichosanthes associated rhabdovirus 1</name>
    <dbReference type="NCBI Taxonomy" id="2654367"/>
    <lineage>
        <taxon>Viruses</taxon>
        <taxon>Riboviria</taxon>
        <taxon>Orthornavirae</taxon>
        <taxon>Negarnaviricota</taxon>
        <taxon>Haploviricotina</taxon>
        <taxon>Monjiviricetes</taxon>
        <taxon>Mononegavirales</taxon>
        <taxon>Rhabdoviridae</taxon>
        <taxon>Betarhabdovirinae</taxon>
        <taxon>Alphacytorhabdovirus</taxon>
        <taxon>Alphacytorhabdovirus trichonsathei</taxon>
        <taxon>Cytorhabdovirus trichosanthei</taxon>
    </lineage>
</organism>
<protein>
    <submittedName>
        <fullName evidence="2">Phosphoprotein</fullName>
    </submittedName>
</protein>
<dbReference type="GeneID" id="80534659"/>
<feature type="region of interest" description="Disordered" evidence="1">
    <location>
        <begin position="205"/>
        <end position="230"/>
    </location>
</feature>
<proteinExistence type="predicted"/>
<evidence type="ECO:0000256" key="1">
    <source>
        <dbReference type="SAM" id="MobiDB-lite"/>
    </source>
</evidence>
<keyword evidence="3" id="KW-1185">Reference proteome</keyword>
<reference evidence="2" key="1">
    <citation type="journal article" date="2020" name="Acta Virol.">
        <title>Identification of Trichosanthes associated rhabdovirus 1, a novel member of the genus Cytorhabdovirus of the family Rhabdoviridae, in the Trichosanthes kirilowii transcriptome.</title>
        <authorList>
            <person name="Goh C.J."/>
            <person name="Park D."/>
            <person name="Hahn Y."/>
        </authorList>
    </citation>
    <scope>NUCLEOTIDE SEQUENCE</scope>
    <source>
        <strain evidence="2">Shenzhen</strain>
    </source>
</reference>
<evidence type="ECO:0000313" key="3">
    <source>
        <dbReference type="Proteomes" id="UP000679124"/>
    </source>
</evidence>
<dbReference type="KEGG" id="vg:80534659"/>
<sequence>MSDVDQNEFAGAFTPAGETDFMSLACDDDSPVDAVPDNNTEVPVSSSQAVDLPKSRPVGDVGKTLGYLRHSAEVHGAVVDNNMEALFKHYCASESMDARDVELWIRGYVFAAGSQVGPRITELTEALRTEIRSLQRTNATLLDTVKVLANQATSVEKEIAAATVNIKADITAALKSVMKGQTKLFTQEGKATVTKAVEIARPDLSKPMTPAKLPSTMKAGEPSAPETSNMSNRRQFIKMRAVMEVIGIEKDLLDYITDDELPIIYPEEEIRDCLDQLTDPEIKQILYEEITKNIAERLLM</sequence>
<dbReference type="EMBL" id="BK011194">
    <property type="protein sequence ID" value="DAC81994.1"/>
    <property type="molecule type" value="Viral_cRNA"/>
</dbReference>
<dbReference type="Proteomes" id="UP000679124">
    <property type="component" value="Segment"/>
</dbReference>
<name>A0A6F9EY74_9RHAB</name>
<accession>A0A6F9EY74</accession>